<feature type="binding site" evidence="18">
    <location>
        <position position="81"/>
    </location>
    <ligand>
        <name>K(+)</name>
        <dbReference type="ChEBI" id="CHEBI:29103"/>
    </ligand>
</feature>
<feature type="compositionally biased region" description="Basic and acidic residues" evidence="20">
    <location>
        <begin position="462"/>
        <end position="474"/>
    </location>
</feature>
<comment type="function">
    <text evidence="17">Catalyzes the dehydration of the S-form of NAD(P)HX at the expense of ADP, which is converted to AMP. Together with NAD(P)HX epimerase, which catalyzes the epimerization of the S- and R-forms, the enzyme allows the repair of both epimers of NAD(P)HX, a damaged form of NAD(P)H that is a result of enzymatic or heat-dependent hydration.</text>
</comment>
<dbReference type="InterPro" id="IPR030677">
    <property type="entry name" value="Nnr"/>
</dbReference>
<dbReference type="GO" id="GO:0005524">
    <property type="term" value="F:ATP binding"/>
    <property type="evidence" value="ECO:0007669"/>
    <property type="project" value="UniProtKB-UniRule"/>
</dbReference>
<comment type="catalytic activity">
    <reaction evidence="2 18 19">
        <text>(6R)-NADPHX = (6S)-NADPHX</text>
        <dbReference type="Rhea" id="RHEA:32227"/>
        <dbReference type="ChEBI" id="CHEBI:64076"/>
        <dbReference type="ChEBI" id="CHEBI:64077"/>
        <dbReference type="EC" id="5.1.99.6"/>
    </reaction>
</comment>
<dbReference type="HAMAP" id="MF_01965">
    <property type="entry name" value="NADHX_dehydratase"/>
    <property type="match status" value="1"/>
</dbReference>
<dbReference type="GO" id="GO:0046496">
    <property type="term" value="P:nicotinamide nucleotide metabolic process"/>
    <property type="evidence" value="ECO:0007669"/>
    <property type="project" value="UniProtKB-UniRule"/>
</dbReference>
<feature type="binding site" evidence="18">
    <location>
        <position position="148"/>
    </location>
    <ligand>
        <name>K(+)</name>
        <dbReference type="ChEBI" id="CHEBI:29103"/>
    </ligand>
</feature>
<comment type="subunit">
    <text evidence="17">Homotetramer.</text>
</comment>
<evidence type="ECO:0000256" key="8">
    <source>
        <dbReference type="ARBA" id="ARBA00022857"/>
    </source>
</evidence>
<dbReference type="PROSITE" id="PS51383">
    <property type="entry name" value="YJEF_C_3"/>
    <property type="match status" value="1"/>
</dbReference>
<feature type="binding site" evidence="18">
    <location>
        <position position="190"/>
    </location>
    <ligand>
        <name>K(+)</name>
        <dbReference type="ChEBI" id="CHEBI:29103"/>
    </ligand>
</feature>
<dbReference type="SUPFAM" id="SSF53613">
    <property type="entry name" value="Ribokinase-like"/>
    <property type="match status" value="1"/>
</dbReference>
<evidence type="ECO:0000256" key="17">
    <source>
        <dbReference type="HAMAP-Rule" id="MF_01965"/>
    </source>
</evidence>
<comment type="cofactor">
    <cofactor evidence="17">
        <name>Mg(2+)</name>
        <dbReference type="ChEBI" id="CHEBI:18420"/>
    </cofactor>
</comment>
<dbReference type="EMBL" id="CP014228">
    <property type="protein sequence ID" value="AMD88493.1"/>
    <property type="molecule type" value="Genomic_DNA"/>
</dbReference>
<comment type="similarity">
    <text evidence="17">Belongs to the NnrD/CARKD family.</text>
</comment>
<dbReference type="Gene3D" id="3.40.1190.20">
    <property type="match status" value="1"/>
</dbReference>
<comment type="function">
    <text evidence="18">Catalyzes the epimerization of the S- and R-forms of NAD(P)HX, a damaged form of NAD(P)H that is a result of enzymatic or heat-dependent hydration. This is a prerequisite for the S-specific NAD(P)H-hydrate dehydratase to allow the repair of both epimers of NAD(P)HX.</text>
</comment>
<evidence type="ECO:0000256" key="2">
    <source>
        <dbReference type="ARBA" id="ARBA00000909"/>
    </source>
</evidence>
<keyword evidence="11 18" id="KW-0413">Isomerase</keyword>
<keyword evidence="6 17" id="KW-0547">Nucleotide-binding</keyword>
<feature type="region of interest" description="Disordered" evidence="20">
    <location>
        <begin position="443"/>
        <end position="482"/>
    </location>
</feature>
<evidence type="ECO:0000256" key="14">
    <source>
        <dbReference type="ARBA" id="ARBA00025153"/>
    </source>
</evidence>
<feature type="binding site" evidence="17">
    <location>
        <position position="286"/>
    </location>
    <ligand>
        <name>(6S)-NADPHX</name>
        <dbReference type="ChEBI" id="CHEBI:64076"/>
    </ligand>
</feature>
<dbReference type="GO" id="GO:0052856">
    <property type="term" value="F:NAD(P)HX epimerase activity"/>
    <property type="evidence" value="ECO:0007669"/>
    <property type="project" value="UniProtKB-UniRule"/>
</dbReference>
<dbReference type="InterPro" id="IPR017953">
    <property type="entry name" value="Carbohydrate_kinase_pred_CS"/>
</dbReference>
<evidence type="ECO:0000256" key="13">
    <source>
        <dbReference type="ARBA" id="ARBA00023268"/>
    </source>
</evidence>
<dbReference type="Pfam" id="PF03853">
    <property type="entry name" value="YjeF_N"/>
    <property type="match status" value="1"/>
</dbReference>
<evidence type="ECO:0000256" key="18">
    <source>
        <dbReference type="HAMAP-Rule" id="MF_01966"/>
    </source>
</evidence>
<feature type="binding site" evidence="17">
    <location>
        <position position="397"/>
    </location>
    <ligand>
        <name>(6S)-NADPHX</name>
        <dbReference type="ChEBI" id="CHEBI:64076"/>
    </ligand>
</feature>
<dbReference type="KEGG" id="ard:AXF14_07370"/>
<proteinExistence type="inferred from homology"/>
<evidence type="ECO:0000313" key="23">
    <source>
        <dbReference type="EMBL" id="AMD88493.1"/>
    </source>
</evidence>
<evidence type="ECO:0000256" key="10">
    <source>
        <dbReference type="ARBA" id="ARBA00023027"/>
    </source>
</evidence>
<sequence length="583" mass="58331">MRRRRDDGAVTTRTEPRTLEPRRAHRARAIADAEAPLTRGTDRYMEAAAHALALAAAEELRLARGTVRGARVLLLVGGGHNGGDALLAGARLTARGCRVTALMATEHPHETALERARTARVETTAVGEEDASERAAAALATGTDLVLDGLTGIGAAGPLRPTAAALVEPLIAAGERGERPFRVLAVDLPSGTGADDGALPGPVLAADRTVTFTCPRGAHLLPPAARRCGLLDVVDLGLPAPAGEPLVERPADADLGARLRVPGDADHKYTRGVVGLLAGSESYPGAAVLATTAAIRAGAGMARVLAPRRVVDLVLASRPEAVPAAGRSQCLVVGPGTAPTEDPDAPEAARTAELRDAVAGVLDDPAPAVVDAGALPLLPGLLGDGRRCAAVHVLTPHAGEAASLLTALGEETNRAGVDAAPGAAARALASLTGATVVLKGTPTLVARPGRGPADADGTAGAPRDEPGDGPRTADADGAAPDAPLLSLDAGPGWLATAGSGDVLAGTLGALLAAARADEENGLRPLDPAAVAALAVRLHAEAGRLASERTGAAPAGGPVAALDVAEALPAAWRLLHDRACYGAD</sequence>
<evidence type="ECO:0000256" key="7">
    <source>
        <dbReference type="ARBA" id="ARBA00022840"/>
    </source>
</evidence>
<dbReference type="InterPro" id="IPR036652">
    <property type="entry name" value="YjeF_N_dom_sf"/>
</dbReference>
<dbReference type="Gene3D" id="3.40.50.10260">
    <property type="entry name" value="YjeF N-terminal domain"/>
    <property type="match status" value="1"/>
</dbReference>
<evidence type="ECO:0000256" key="3">
    <source>
        <dbReference type="ARBA" id="ARBA00006001"/>
    </source>
</evidence>
<comment type="catalytic activity">
    <reaction evidence="15 17 19">
        <text>(6S)-NADHX + ADP = AMP + phosphate + NADH + H(+)</text>
        <dbReference type="Rhea" id="RHEA:32223"/>
        <dbReference type="ChEBI" id="CHEBI:15378"/>
        <dbReference type="ChEBI" id="CHEBI:43474"/>
        <dbReference type="ChEBI" id="CHEBI:57945"/>
        <dbReference type="ChEBI" id="CHEBI:64074"/>
        <dbReference type="ChEBI" id="CHEBI:456215"/>
        <dbReference type="ChEBI" id="CHEBI:456216"/>
        <dbReference type="EC" id="4.2.1.136"/>
    </reaction>
</comment>
<keyword evidence="9 18" id="KW-0630">Potassium</keyword>
<dbReference type="CDD" id="cd01171">
    <property type="entry name" value="YXKO-related"/>
    <property type="match status" value="1"/>
</dbReference>
<evidence type="ECO:0000256" key="20">
    <source>
        <dbReference type="SAM" id="MobiDB-lite"/>
    </source>
</evidence>
<comment type="similarity">
    <text evidence="3 19">In the N-terminal section; belongs to the NnrE/AIBP family.</text>
</comment>
<feature type="binding site" evidence="18">
    <location>
        <position position="187"/>
    </location>
    <ligand>
        <name>(6S)-NADPHX</name>
        <dbReference type="ChEBI" id="CHEBI:64076"/>
    </ligand>
</feature>
<dbReference type="EC" id="4.2.1.136" evidence="19"/>
<dbReference type="InterPro" id="IPR029056">
    <property type="entry name" value="Ribokinase-like"/>
</dbReference>
<dbReference type="PROSITE" id="PS51385">
    <property type="entry name" value="YJEF_N"/>
    <property type="match status" value="1"/>
</dbReference>
<evidence type="ECO:0000256" key="15">
    <source>
        <dbReference type="ARBA" id="ARBA00048238"/>
    </source>
</evidence>
<feature type="domain" description="YjeF C-terminal" evidence="21">
    <location>
        <begin position="251"/>
        <end position="574"/>
    </location>
</feature>
<dbReference type="SUPFAM" id="SSF64153">
    <property type="entry name" value="YjeF N-terminal domain-like"/>
    <property type="match status" value="1"/>
</dbReference>
<dbReference type="PROSITE" id="PS01050">
    <property type="entry name" value="YJEF_C_2"/>
    <property type="match status" value="1"/>
</dbReference>
<evidence type="ECO:0000256" key="5">
    <source>
        <dbReference type="ARBA" id="ARBA00022723"/>
    </source>
</evidence>
<evidence type="ECO:0000256" key="12">
    <source>
        <dbReference type="ARBA" id="ARBA00023239"/>
    </source>
</evidence>
<comment type="caution">
    <text evidence="18">Lacks conserved residue(s) required for the propagation of feature annotation.</text>
</comment>
<dbReference type="GO" id="GO:0052855">
    <property type="term" value="F:ADP-dependent NAD(P)H-hydrate dehydratase activity"/>
    <property type="evidence" value="ECO:0007669"/>
    <property type="project" value="UniProtKB-UniRule"/>
</dbReference>
<keyword evidence="13" id="KW-0511">Multifunctional enzyme</keyword>
<feature type="binding site" evidence="17">
    <location>
        <begin position="439"/>
        <end position="443"/>
    </location>
    <ligand>
        <name>AMP</name>
        <dbReference type="ChEBI" id="CHEBI:456215"/>
    </ligand>
</feature>
<comment type="function">
    <text evidence="14 19">Bifunctional enzyme that catalyzes the epimerization of the S- and R-forms of NAD(P)HX and the dehydration of the S-form of NAD(P)HX at the expense of ADP, which is converted to AMP. This allows the repair of both epimers of NAD(P)HX, a damaged form of NAD(P)H that is a result of enzymatic or heat-dependent hydration.</text>
</comment>
<dbReference type="InterPro" id="IPR000631">
    <property type="entry name" value="CARKD"/>
</dbReference>
<dbReference type="HAMAP" id="MF_01966">
    <property type="entry name" value="NADHX_epimerase"/>
    <property type="match status" value="1"/>
</dbReference>
<protein>
    <recommendedName>
        <fullName evidence="19">Bifunctional NAD(P)H-hydrate repair enzyme</fullName>
    </recommendedName>
    <alternativeName>
        <fullName evidence="19">Nicotinamide nucleotide repair protein</fullName>
    </alternativeName>
    <domain>
        <recommendedName>
            <fullName evidence="19">ADP-dependent (S)-NAD(P)H-hydrate dehydratase</fullName>
            <ecNumber evidence="19">4.2.1.136</ecNumber>
        </recommendedName>
        <alternativeName>
            <fullName evidence="19">ADP-dependent NAD(P)HX dehydratase</fullName>
        </alternativeName>
    </domain>
    <domain>
        <recommendedName>
            <fullName evidence="19">NAD(P)H-hydrate epimerase</fullName>
            <ecNumber evidence="19">5.1.99.6</ecNumber>
        </recommendedName>
    </domain>
</protein>
<dbReference type="STRING" id="111015.AXF14_07370"/>
<dbReference type="Proteomes" id="UP000065220">
    <property type="component" value="Chromosome"/>
</dbReference>
<feature type="binding site" evidence="18">
    <location>
        <begin position="152"/>
        <end position="158"/>
    </location>
    <ligand>
        <name>(6S)-NADPHX</name>
        <dbReference type="ChEBI" id="CHEBI:64076"/>
    </ligand>
</feature>
<evidence type="ECO:0000259" key="22">
    <source>
        <dbReference type="PROSITE" id="PS51385"/>
    </source>
</evidence>
<evidence type="ECO:0000256" key="4">
    <source>
        <dbReference type="ARBA" id="ARBA00009524"/>
    </source>
</evidence>
<feature type="binding site" evidence="17">
    <location>
        <position position="500"/>
    </location>
    <ligand>
        <name>AMP</name>
        <dbReference type="ChEBI" id="CHEBI:456215"/>
    </ligand>
</feature>
<reference evidence="24" key="1">
    <citation type="submission" date="2016-02" db="EMBL/GenBank/DDBJ databases">
        <authorList>
            <person name="Holder M.E."/>
            <person name="Ajami N.J."/>
            <person name="Petrosino J.F."/>
        </authorList>
    </citation>
    <scope>NUCLEOTIDE SEQUENCE [LARGE SCALE GENOMIC DNA]</scope>
    <source>
        <strain evidence="24">CCUG 36733</strain>
    </source>
</reference>
<keyword evidence="12 17" id="KW-0456">Lyase</keyword>
<name>A0A0X8JGN6_ACTRD</name>
<feature type="binding site" evidence="18">
    <location>
        <begin position="80"/>
        <end position="84"/>
    </location>
    <ligand>
        <name>(6S)-NADPHX</name>
        <dbReference type="ChEBI" id="CHEBI:64076"/>
    </ligand>
</feature>
<comment type="similarity">
    <text evidence="18">Belongs to the NnrE/AIBP family.</text>
</comment>
<keyword evidence="10 17" id="KW-0520">NAD</keyword>
<keyword evidence="24" id="KW-1185">Reference proteome</keyword>
<accession>A0A0X8JGN6</accession>
<organism evidence="23 24">
    <name type="scientific">Actinomyces radicidentis</name>
    <dbReference type="NCBI Taxonomy" id="111015"/>
    <lineage>
        <taxon>Bacteria</taxon>
        <taxon>Bacillati</taxon>
        <taxon>Actinomycetota</taxon>
        <taxon>Actinomycetes</taxon>
        <taxon>Actinomycetales</taxon>
        <taxon>Actinomycetaceae</taxon>
        <taxon>Actinomyces</taxon>
    </lineage>
</organism>
<evidence type="ECO:0000256" key="9">
    <source>
        <dbReference type="ARBA" id="ARBA00022958"/>
    </source>
</evidence>
<keyword evidence="7 17" id="KW-0067">ATP-binding</keyword>
<keyword evidence="5 18" id="KW-0479">Metal-binding</keyword>
<dbReference type="GO" id="GO:0110051">
    <property type="term" value="P:metabolite repair"/>
    <property type="evidence" value="ECO:0007669"/>
    <property type="project" value="TreeGrafter"/>
</dbReference>
<comment type="catalytic activity">
    <reaction evidence="1 18 19">
        <text>(6R)-NADHX = (6S)-NADHX</text>
        <dbReference type="Rhea" id="RHEA:32215"/>
        <dbReference type="ChEBI" id="CHEBI:64074"/>
        <dbReference type="ChEBI" id="CHEBI:64075"/>
        <dbReference type="EC" id="5.1.99.6"/>
    </reaction>
</comment>
<dbReference type="Pfam" id="PF01256">
    <property type="entry name" value="Carb_kinase"/>
    <property type="match status" value="2"/>
</dbReference>
<feature type="compositionally biased region" description="Low complexity" evidence="20">
    <location>
        <begin position="448"/>
        <end position="461"/>
    </location>
</feature>
<dbReference type="EC" id="5.1.99.6" evidence="19"/>
<keyword evidence="8 17" id="KW-0521">NADP</keyword>
<dbReference type="AlphaFoldDB" id="A0A0X8JGN6"/>
<gene>
    <name evidence="17" type="primary">nnrD</name>
    <name evidence="18" type="synonym">nnrE</name>
    <name evidence="23" type="ORF">AXF14_07370</name>
</gene>
<evidence type="ECO:0000256" key="16">
    <source>
        <dbReference type="ARBA" id="ARBA00049209"/>
    </source>
</evidence>
<evidence type="ECO:0000259" key="21">
    <source>
        <dbReference type="PROSITE" id="PS51383"/>
    </source>
</evidence>
<comment type="catalytic activity">
    <reaction evidence="16 17 19">
        <text>(6S)-NADPHX + ADP = AMP + phosphate + NADPH + H(+)</text>
        <dbReference type="Rhea" id="RHEA:32235"/>
        <dbReference type="ChEBI" id="CHEBI:15378"/>
        <dbReference type="ChEBI" id="CHEBI:43474"/>
        <dbReference type="ChEBI" id="CHEBI:57783"/>
        <dbReference type="ChEBI" id="CHEBI:64076"/>
        <dbReference type="ChEBI" id="CHEBI:456215"/>
        <dbReference type="ChEBI" id="CHEBI:456216"/>
        <dbReference type="EC" id="4.2.1.136"/>
    </reaction>
</comment>
<dbReference type="PIRSF" id="PIRSF017184">
    <property type="entry name" value="Nnr"/>
    <property type="match status" value="1"/>
</dbReference>
<dbReference type="PANTHER" id="PTHR12592">
    <property type="entry name" value="ATP-DEPENDENT (S)-NAD(P)H-HYDRATE DEHYDRATASE FAMILY MEMBER"/>
    <property type="match status" value="1"/>
</dbReference>
<comment type="cofactor">
    <cofactor evidence="18 19">
        <name>K(+)</name>
        <dbReference type="ChEBI" id="CHEBI:29103"/>
    </cofactor>
    <text evidence="18 19">Binds 1 potassium ion per subunit.</text>
</comment>
<dbReference type="GO" id="GO:0046872">
    <property type="term" value="F:metal ion binding"/>
    <property type="evidence" value="ECO:0007669"/>
    <property type="project" value="UniProtKB-UniRule"/>
</dbReference>
<evidence type="ECO:0000256" key="6">
    <source>
        <dbReference type="ARBA" id="ARBA00022741"/>
    </source>
</evidence>
<comment type="similarity">
    <text evidence="4 19">In the C-terminal section; belongs to the NnrD/CARKD family.</text>
</comment>
<dbReference type="PANTHER" id="PTHR12592:SF0">
    <property type="entry name" value="ATP-DEPENDENT (S)-NAD(P)H-HYDRATE DEHYDRATASE"/>
    <property type="match status" value="1"/>
</dbReference>
<evidence type="ECO:0000256" key="1">
    <source>
        <dbReference type="ARBA" id="ARBA00000013"/>
    </source>
</evidence>
<evidence type="ECO:0000313" key="24">
    <source>
        <dbReference type="Proteomes" id="UP000065220"/>
    </source>
</evidence>
<feature type="domain" description="YjeF N-terminal" evidence="22">
    <location>
        <begin position="24"/>
        <end position="244"/>
    </location>
</feature>
<dbReference type="InterPro" id="IPR004443">
    <property type="entry name" value="YjeF_N_dom"/>
</dbReference>
<evidence type="ECO:0000256" key="19">
    <source>
        <dbReference type="PIRNR" id="PIRNR017184"/>
    </source>
</evidence>
<evidence type="ECO:0000256" key="11">
    <source>
        <dbReference type="ARBA" id="ARBA00023235"/>
    </source>
</evidence>
<feature type="binding site" evidence="17">
    <location>
        <position position="501"/>
    </location>
    <ligand>
        <name>(6S)-NADPHX</name>
        <dbReference type="ChEBI" id="CHEBI:64076"/>
    </ligand>
</feature>
<feature type="binding site" evidence="17">
    <location>
        <position position="336"/>
    </location>
    <ligand>
        <name>(6S)-NADPHX</name>
        <dbReference type="ChEBI" id="CHEBI:64076"/>
    </ligand>
</feature>